<comment type="caution">
    <text evidence="1">The sequence shown here is derived from an EMBL/GenBank/DDBJ whole genome shotgun (WGS) entry which is preliminary data.</text>
</comment>
<proteinExistence type="predicted"/>
<dbReference type="Proteomes" id="UP001165083">
    <property type="component" value="Unassembled WGS sequence"/>
</dbReference>
<accession>A0A9W6TH91</accession>
<dbReference type="EMBL" id="BSXW01000150">
    <property type="protein sequence ID" value="GMF13255.1"/>
    <property type="molecule type" value="Genomic_DNA"/>
</dbReference>
<name>A0A9W6TH91_9STRA</name>
<protein>
    <submittedName>
        <fullName evidence="1">Unnamed protein product</fullName>
    </submittedName>
</protein>
<dbReference type="OrthoDB" id="129471at2759"/>
<organism evidence="1 2">
    <name type="scientific">Phytophthora lilii</name>
    <dbReference type="NCBI Taxonomy" id="2077276"/>
    <lineage>
        <taxon>Eukaryota</taxon>
        <taxon>Sar</taxon>
        <taxon>Stramenopiles</taxon>
        <taxon>Oomycota</taxon>
        <taxon>Peronosporomycetes</taxon>
        <taxon>Peronosporales</taxon>
        <taxon>Peronosporaceae</taxon>
        <taxon>Phytophthora</taxon>
    </lineage>
</organism>
<gene>
    <name evidence="1" type="ORF">Plil01_000374900</name>
</gene>
<dbReference type="AlphaFoldDB" id="A0A9W6TH91"/>
<reference evidence="1" key="1">
    <citation type="submission" date="2023-04" db="EMBL/GenBank/DDBJ databases">
        <title>Phytophthora lilii NBRC 32176.</title>
        <authorList>
            <person name="Ichikawa N."/>
            <person name="Sato H."/>
            <person name="Tonouchi N."/>
        </authorList>
    </citation>
    <scope>NUCLEOTIDE SEQUENCE</scope>
    <source>
        <strain evidence="1">NBRC 32176</strain>
    </source>
</reference>
<evidence type="ECO:0000313" key="1">
    <source>
        <dbReference type="EMBL" id="GMF13255.1"/>
    </source>
</evidence>
<keyword evidence="2" id="KW-1185">Reference proteome</keyword>
<sequence length="148" mass="16961">MMRRHVVDVKICRPHKANILVTTYKKTKHGWLVPKLSNQGAVFVDKDEKLVRFMQVTRALKHSFIPCYFVEFLRKLAQDTNLGLFTKVQLYYVVPVSNIERFTVSIRKQAFQKQVLNVVAAAEQSHGGLSRSVSGDCKLDISVFSVDY</sequence>
<evidence type="ECO:0000313" key="2">
    <source>
        <dbReference type="Proteomes" id="UP001165083"/>
    </source>
</evidence>